<gene>
    <name evidence="1" type="ORF">GCM10009742_07210</name>
</gene>
<accession>A0ABN2D2M5</accession>
<proteinExistence type="predicted"/>
<keyword evidence="2" id="KW-1185">Reference proteome</keyword>
<protein>
    <submittedName>
        <fullName evidence="1">Uncharacterized protein</fullName>
    </submittedName>
</protein>
<evidence type="ECO:0000313" key="1">
    <source>
        <dbReference type="EMBL" id="GAA1567852.1"/>
    </source>
</evidence>
<evidence type="ECO:0000313" key="2">
    <source>
        <dbReference type="Proteomes" id="UP001500190"/>
    </source>
</evidence>
<reference evidence="1 2" key="1">
    <citation type="journal article" date="2019" name="Int. J. Syst. Evol. Microbiol.">
        <title>The Global Catalogue of Microorganisms (GCM) 10K type strain sequencing project: providing services to taxonomists for standard genome sequencing and annotation.</title>
        <authorList>
            <consortium name="The Broad Institute Genomics Platform"/>
            <consortium name="The Broad Institute Genome Sequencing Center for Infectious Disease"/>
            <person name="Wu L."/>
            <person name="Ma J."/>
        </authorList>
    </citation>
    <scope>NUCLEOTIDE SEQUENCE [LARGE SCALE GENOMIC DNA]</scope>
    <source>
        <strain evidence="1 2">JCM 14304</strain>
    </source>
</reference>
<comment type="caution">
    <text evidence="1">The sequence shown here is derived from an EMBL/GenBank/DDBJ whole genome shotgun (WGS) entry which is preliminary data.</text>
</comment>
<name>A0ABN2D2M5_9ACTN</name>
<dbReference type="Proteomes" id="UP001500190">
    <property type="component" value="Unassembled WGS sequence"/>
</dbReference>
<dbReference type="EMBL" id="BAAAND010000001">
    <property type="protein sequence ID" value="GAA1567852.1"/>
    <property type="molecule type" value="Genomic_DNA"/>
</dbReference>
<organism evidence="1 2">
    <name type="scientific">Kribbella karoonensis</name>
    <dbReference type="NCBI Taxonomy" id="324851"/>
    <lineage>
        <taxon>Bacteria</taxon>
        <taxon>Bacillati</taxon>
        <taxon>Actinomycetota</taxon>
        <taxon>Actinomycetes</taxon>
        <taxon>Propionibacteriales</taxon>
        <taxon>Kribbellaceae</taxon>
        <taxon>Kribbella</taxon>
    </lineage>
</organism>
<sequence length="102" mass="11074">MSTVCRRAGFRSPRSRTTIGLLVAPRPETDVVAPDDWFLEVAWSGGWETYRPAGGLSLHSADRAHVLDELDRAGWKLLENSEGLIEPAGRTADGRQAPGTST</sequence>